<feature type="domain" description="RES" evidence="2">
    <location>
        <begin position="19"/>
        <end position="155"/>
    </location>
</feature>
<evidence type="ECO:0000313" key="3">
    <source>
        <dbReference type="EMBL" id="MDQ0391773.1"/>
    </source>
</evidence>
<dbReference type="InterPro" id="IPR014914">
    <property type="entry name" value="RES_dom"/>
</dbReference>
<sequence length="175" mass="18959">MRFQGLCYRGHDPKWAFSPTSGAGAAIHGGRFNAPGVPALYLALTLEGLFLEVAHGFGHRFEPLTVCTYDVDAEDVVDLRTDDTRRAAEVTLADLACAWALDRASRRKPASWTATERLTEAGAAGILVPSFASGARPGMDNLVLWRWGDGLPHRVSVHDPSGRLPHDQSSWPGEP</sequence>
<feature type="region of interest" description="Disordered" evidence="1">
    <location>
        <begin position="156"/>
        <end position="175"/>
    </location>
</feature>
<protein>
    <submittedName>
        <fullName evidence="3">RES domain-containing protein</fullName>
    </submittedName>
</protein>
<proteinExistence type="predicted"/>
<dbReference type="Proteomes" id="UP001237448">
    <property type="component" value="Unassembled WGS sequence"/>
</dbReference>
<evidence type="ECO:0000259" key="2">
    <source>
        <dbReference type="SMART" id="SM00953"/>
    </source>
</evidence>
<dbReference type="SMART" id="SM00953">
    <property type="entry name" value="RES"/>
    <property type="match status" value="1"/>
</dbReference>
<reference evidence="3 4" key="1">
    <citation type="submission" date="2023-07" db="EMBL/GenBank/DDBJ databases">
        <title>Genomic Encyclopedia of Type Strains, Phase IV (KMG-IV): sequencing the most valuable type-strain genomes for metagenomic binning, comparative biology and taxonomic classification.</title>
        <authorList>
            <person name="Goeker M."/>
        </authorList>
    </citation>
    <scope>NUCLEOTIDE SEQUENCE [LARGE SCALE GENOMIC DNA]</scope>
    <source>
        <strain evidence="3 4">DSM 5896</strain>
    </source>
</reference>
<comment type="caution">
    <text evidence="3">The sequence shown here is derived from an EMBL/GenBank/DDBJ whole genome shotgun (WGS) entry which is preliminary data.</text>
</comment>
<accession>A0ABU0FCD4</accession>
<keyword evidence="4" id="KW-1185">Reference proteome</keyword>
<dbReference type="EMBL" id="JAUSVK010000001">
    <property type="protein sequence ID" value="MDQ0391773.1"/>
    <property type="molecule type" value="Genomic_DNA"/>
</dbReference>
<evidence type="ECO:0000313" key="4">
    <source>
        <dbReference type="Proteomes" id="UP001237448"/>
    </source>
</evidence>
<feature type="compositionally biased region" description="Basic and acidic residues" evidence="1">
    <location>
        <begin position="156"/>
        <end position="166"/>
    </location>
</feature>
<organism evidence="3 4">
    <name type="scientific">Labrys monachus</name>
    <dbReference type="NCBI Taxonomy" id="217067"/>
    <lineage>
        <taxon>Bacteria</taxon>
        <taxon>Pseudomonadati</taxon>
        <taxon>Pseudomonadota</taxon>
        <taxon>Alphaproteobacteria</taxon>
        <taxon>Hyphomicrobiales</taxon>
        <taxon>Xanthobacteraceae</taxon>
        <taxon>Labrys</taxon>
    </lineage>
</organism>
<gene>
    <name evidence="3" type="ORF">J3R73_001565</name>
</gene>
<dbReference type="Pfam" id="PF08808">
    <property type="entry name" value="RES"/>
    <property type="match status" value="1"/>
</dbReference>
<dbReference type="RefSeq" id="WP_307424632.1">
    <property type="nucleotide sequence ID" value="NZ_JAUSVK010000001.1"/>
</dbReference>
<evidence type="ECO:0000256" key="1">
    <source>
        <dbReference type="SAM" id="MobiDB-lite"/>
    </source>
</evidence>
<name>A0ABU0FCD4_9HYPH</name>